<dbReference type="KEGG" id="scm:SCHCO_02631748"/>
<gene>
    <name evidence="2" type="ORF">SCHCODRAFT_236004</name>
</gene>
<dbReference type="AlphaFoldDB" id="D8Q9I3"/>
<dbReference type="Proteomes" id="UP000007431">
    <property type="component" value="Unassembled WGS sequence"/>
</dbReference>
<proteinExistence type="predicted"/>
<accession>D8Q9I3</accession>
<organism evidence="3">
    <name type="scientific">Schizophyllum commune (strain H4-8 / FGSC 9210)</name>
    <name type="common">Split gill fungus</name>
    <dbReference type="NCBI Taxonomy" id="578458"/>
    <lineage>
        <taxon>Eukaryota</taxon>
        <taxon>Fungi</taxon>
        <taxon>Dikarya</taxon>
        <taxon>Basidiomycota</taxon>
        <taxon>Agaricomycotina</taxon>
        <taxon>Agaricomycetes</taxon>
        <taxon>Agaricomycetidae</taxon>
        <taxon>Agaricales</taxon>
        <taxon>Schizophyllaceae</taxon>
        <taxon>Schizophyllum</taxon>
    </lineage>
</organism>
<dbReference type="HOGENOM" id="CLU_081631_2_2_1"/>
<dbReference type="OMA" id="TEFSYVT"/>
<dbReference type="SUPFAM" id="SSF54909">
    <property type="entry name" value="Dimeric alpha+beta barrel"/>
    <property type="match status" value="2"/>
</dbReference>
<dbReference type="InParanoid" id="D8Q9I3"/>
<reference evidence="2 3" key="1">
    <citation type="journal article" date="2010" name="Nat. Biotechnol.">
        <title>Genome sequence of the model mushroom Schizophyllum commune.</title>
        <authorList>
            <person name="Ohm R.A."/>
            <person name="de Jong J.F."/>
            <person name="Lugones L.G."/>
            <person name="Aerts A."/>
            <person name="Kothe E."/>
            <person name="Stajich J.E."/>
            <person name="de Vries R.P."/>
            <person name="Record E."/>
            <person name="Levasseur A."/>
            <person name="Baker S.E."/>
            <person name="Bartholomew K.A."/>
            <person name="Coutinho P.M."/>
            <person name="Erdmann S."/>
            <person name="Fowler T.J."/>
            <person name="Gathman A.C."/>
            <person name="Lombard V."/>
            <person name="Henrissat B."/>
            <person name="Knabe N."/>
            <person name="Kuees U."/>
            <person name="Lilly W.W."/>
            <person name="Lindquist E."/>
            <person name="Lucas S."/>
            <person name="Magnuson J.K."/>
            <person name="Piumi F."/>
            <person name="Raudaskoski M."/>
            <person name="Salamov A."/>
            <person name="Schmutz J."/>
            <person name="Schwarze F.W.M.R."/>
            <person name="vanKuyk P.A."/>
            <person name="Horton J.S."/>
            <person name="Grigoriev I.V."/>
            <person name="Woesten H.A.B."/>
        </authorList>
    </citation>
    <scope>NUCLEOTIDE SEQUENCE [LARGE SCALE GENOMIC DNA]</scope>
    <source>
        <strain evidence="3">H4-8 / FGSC 9210</strain>
    </source>
</reference>
<dbReference type="GeneID" id="9588343"/>
<sequence>MPCTEVSVLPLVDGSDLRDPNNRTAVALKECFDVVDKQDGFQQYHLGQAVEDPSTLVGFIDWDSLDNHLAWKEHPDYPGVAERISPTFPGPGRIFHVEFYPHDEFLKAINAPVTEFAMLYFAGGPPEDYLDTLASLRPLTEKLDGMVASAAGTTYEELEYEGVKGKAVVLVAGWQSVEAHAAFKETAAYKENAGVLRSSAKKTEVYHVDFVN</sequence>
<protein>
    <recommendedName>
        <fullName evidence="1">ABM domain-containing protein</fullName>
    </recommendedName>
</protein>
<evidence type="ECO:0000313" key="2">
    <source>
        <dbReference type="EMBL" id="EFI95664.1"/>
    </source>
</evidence>
<dbReference type="InterPro" id="IPR011008">
    <property type="entry name" value="Dimeric_a/b-barrel"/>
</dbReference>
<dbReference type="EMBL" id="GL377308">
    <property type="protein sequence ID" value="EFI95664.1"/>
    <property type="molecule type" value="Genomic_DNA"/>
</dbReference>
<dbReference type="eggNOG" id="ENOG502SRI0">
    <property type="taxonomic scope" value="Eukaryota"/>
</dbReference>
<name>D8Q9I3_SCHCM</name>
<dbReference type="OrthoDB" id="3830579at2759"/>
<dbReference type="InterPro" id="IPR007138">
    <property type="entry name" value="ABM_dom"/>
</dbReference>
<dbReference type="Pfam" id="PF03992">
    <property type="entry name" value="ABM"/>
    <property type="match status" value="1"/>
</dbReference>
<evidence type="ECO:0000259" key="1">
    <source>
        <dbReference type="Pfam" id="PF03992"/>
    </source>
</evidence>
<dbReference type="RefSeq" id="XP_003030567.1">
    <property type="nucleotide sequence ID" value="XM_003030521.1"/>
</dbReference>
<dbReference type="Gene3D" id="3.30.70.100">
    <property type="match status" value="2"/>
</dbReference>
<feature type="domain" description="ABM" evidence="1">
    <location>
        <begin position="33"/>
        <end position="77"/>
    </location>
</feature>
<keyword evidence="3" id="KW-1185">Reference proteome</keyword>
<dbReference type="VEuPathDB" id="FungiDB:SCHCODRAFT_02631748"/>
<evidence type="ECO:0000313" key="3">
    <source>
        <dbReference type="Proteomes" id="UP000007431"/>
    </source>
</evidence>